<comment type="caution">
    <text evidence="1">The sequence shown here is derived from an EMBL/GenBank/DDBJ whole genome shotgun (WGS) entry which is preliminary data.</text>
</comment>
<sequence length="62" mass="6498">MGGKGGGFATEVIKSTEGIGEKQEANRGLRGWGAHSSLTIDAHKKRLGYRSQAFCFLGAVCG</sequence>
<name>A0A2S8F5N3_9BACT</name>
<proteinExistence type="predicted"/>
<evidence type="ECO:0000313" key="1">
    <source>
        <dbReference type="EMBL" id="PQO27457.1"/>
    </source>
</evidence>
<gene>
    <name evidence="1" type="ORF">C5Y96_18140</name>
</gene>
<organism evidence="1 2">
    <name type="scientific">Blastopirellula marina</name>
    <dbReference type="NCBI Taxonomy" id="124"/>
    <lineage>
        <taxon>Bacteria</taxon>
        <taxon>Pseudomonadati</taxon>
        <taxon>Planctomycetota</taxon>
        <taxon>Planctomycetia</taxon>
        <taxon>Pirellulales</taxon>
        <taxon>Pirellulaceae</taxon>
        <taxon>Blastopirellula</taxon>
    </lineage>
</organism>
<dbReference type="EMBL" id="PUIA01000057">
    <property type="protein sequence ID" value="PQO27457.1"/>
    <property type="molecule type" value="Genomic_DNA"/>
</dbReference>
<dbReference type="AlphaFoldDB" id="A0A2S8F5N3"/>
<accession>A0A2S8F5N3</accession>
<protein>
    <submittedName>
        <fullName evidence="1">Uncharacterized protein</fullName>
    </submittedName>
</protein>
<reference evidence="1 2" key="1">
    <citation type="submission" date="2018-02" db="EMBL/GenBank/DDBJ databases">
        <title>Comparative genomes isolates from brazilian mangrove.</title>
        <authorList>
            <person name="Araujo J.E."/>
            <person name="Taketani R.G."/>
            <person name="Silva M.C.P."/>
            <person name="Loureco M.V."/>
            <person name="Andreote F.D."/>
        </authorList>
    </citation>
    <scope>NUCLEOTIDE SEQUENCE [LARGE SCALE GENOMIC DNA]</scope>
    <source>
        <strain evidence="1 2">HEX-2 MGV</strain>
    </source>
</reference>
<evidence type="ECO:0000313" key="2">
    <source>
        <dbReference type="Proteomes" id="UP000240009"/>
    </source>
</evidence>
<dbReference type="Proteomes" id="UP000240009">
    <property type="component" value="Unassembled WGS sequence"/>
</dbReference>